<dbReference type="AlphaFoldDB" id="A0A2S8F5G4"/>
<sequence length="284" mass="31433">MGRKLSHGFSMLLTLGVMACGAPLVIAQEPLSAQAPILEEIEPLPKSILEAETIDVDPKRTYEEPGTTENWFGGKHGHGQFAHRFDLVHSHPDDPSRHIGFGQPLTGMSWRNRPIHADVFAGAIMLQNLVPGEVEQEGSFFDGVRLGYDFDHYWGAEVRLGFAEGRLTYPTNASFSGKSQLIILDYNVQFYPWGDAAWRPYATLGLGAAMFQYEDALGRDRGQAQVSMPFGLGLKYFVHKRLALRFELLDNMTLGGTDAMSASNFSVTGGFEYRFGGSAPGYYR</sequence>
<gene>
    <name evidence="4" type="ORF">C5Y96_17815</name>
</gene>
<dbReference type="EMBL" id="PUIA01000057">
    <property type="protein sequence ID" value="PQO27396.1"/>
    <property type="molecule type" value="Genomic_DNA"/>
</dbReference>
<dbReference type="InterPro" id="IPR011250">
    <property type="entry name" value="OMP/PagP_B-barrel"/>
</dbReference>
<dbReference type="InterPro" id="IPR027385">
    <property type="entry name" value="Beta-barrel_OMP"/>
</dbReference>
<feature type="chain" id="PRO_5015615178" description="Outer membrane protein beta-barrel domain-containing protein" evidence="2">
    <location>
        <begin position="20"/>
        <end position="284"/>
    </location>
</feature>
<feature type="domain" description="Outer membrane protein beta-barrel" evidence="3">
    <location>
        <begin position="143"/>
        <end position="275"/>
    </location>
</feature>
<evidence type="ECO:0000313" key="4">
    <source>
        <dbReference type="EMBL" id="PQO27396.1"/>
    </source>
</evidence>
<proteinExistence type="predicted"/>
<evidence type="ECO:0000256" key="1">
    <source>
        <dbReference type="ARBA" id="ARBA00022729"/>
    </source>
</evidence>
<protein>
    <recommendedName>
        <fullName evidence="3">Outer membrane protein beta-barrel domain-containing protein</fullName>
    </recommendedName>
</protein>
<evidence type="ECO:0000259" key="3">
    <source>
        <dbReference type="Pfam" id="PF13505"/>
    </source>
</evidence>
<reference evidence="4 5" key="1">
    <citation type="submission" date="2018-02" db="EMBL/GenBank/DDBJ databases">
        <title>Comparative genomes isolates from brazilian mangrove.</title>
        <authorList>
            <person name="Araujo J.E."/>
            <person name="Taketani R.G."/>
            <person name="Silva M.C.P."/>
            <person name="Loureco M.V."/>
            <person name="Andreote F.D."/>
        </authorList>
    </citation>
    <scope>NUCLEOTIDE SEQUENCE [LARGE SCALE GENOMIC DNA]</scope>
    <source>
        <strain evidence="4 5">HEX-2 MGV</strain>
    </source>
</reference>
<organism evidence="4 5">
    <name type="scientific">Blastopirellula marina</name>
    <dbReference type="NCBI Taxonomy" id="124"/>
    <lineage>
        <taxon>Bacteria</taxon>
        <taxon>Pseudomonadati</taxon>
        <taxon>Planctomycetota</taxon>
        <taxon>Planctomycetia</taxon>
        <taxon>Pirellulales</taxon>
        <taxon>Pirellulaceae</taxon>
        <taxon>Blastopirellula</taxon>
    </lineage>
</organism>
<feature type="signal peptide" evidence="2">
    <location>
        <begin position="1"/>
        <end position="19"/>
    </location>
</feature>
<dbReference type="Gene3D" id="2.40.160.20">
    <property type="match status" value="1"/>
</dbReference>
<accession>A0A2S8F5G4</accession>
<keyword evidence="1 2" id="KW-0732">Signal</keyword>
<dbReference type="OrthoDB" id="251906at2"/>
<evidence type="ECO:0000256" key="2">
    <source>
        <dbReference type="SAM" id="SignalP"/>
    </source>
</evidence>
<dbReference type="Proteomes" id="UP000240009">
    <property type="component" value="Unassembled WGS sequence"/>
</dbReference>
<name>A0A2S8F5G4_9BACT</name>
<dbReference type="Pfam" id="PF13505">
    <property type="entry name" value="OMP_b-brl"/>
    <property type="match status" value="1"/>
</dbReference>
<comment type="caution">
    <text evidence="4">The sequence shown here is derived from an EMBL/GenBank/DDBJ whole genome shotgun (WGS) entry which is preliminary data.</text>
</comment>
<dbReference type="PROSITE" id="PS51257">
    <property type="entry name" value="PROKAR_LIPOPROTEIN"/>
    <property type="match status" value="1"/>
</dbReference>
<dbReference type="SUPFAM" id="SSF56925">
    <property type="entry name" value="OMPA-like"/>
    <property type="match status" value="1"/>
</dbReference>
<evidence type="ECO:0000313" key="5">
    <source>
        <dbReference type="Proteomes" id="UP000240009"/>
    </source>
</evidence>